<feature type="transmembrane region" description="Helical" evidence="2">
    <location>
        <begin position="12"/>
        <end position="33"/>
    </location>
</feature>
<evidence type="ECO:0000313" key="4">
    <source>
        <dbReference type="EMBL" id="PIR05125.1"/>
    </source>
</evidence>
<dbReference type="Proteomes" id="UP000229893">
    <property type="component" value="Unassembled WGS sequence"/>
</dbReference>
<dbReference type="Pfam" id="PF02397">
    <property type="entry name" value="Bac_transf"/>
    <property type="match status" value="1"/>
</dbReference>
<evidence type="ECO:0000259" key="3">
    <source>
        <dbReference type="Pfam" id="PF02397"/>
    </source>
</evidence>
<evidence type="ECO:0000313" key="5">
    <source>
        <dbReference type="Proteomes" id="UP000229893"/>
    </source>
</evidence>
<reference evidence="4 5" key="1">
    <citation type="submission" date="2017-09" db="EMBL/GenBank/DDBJ databases">
        <title>Depth-based differentiation of microbial function through sediment-hosted aquifers and enrichment of novel symbionts in the deep terrestrial subsurface.</title>
        <authorList>
            <person name="Probst A.J."/>
            <person name="Ladd B."/>
            <person name="Jarett J.K."/>
            <person name="Geller-Mcgrath D.E."/>
            <person name="Sieber C.M."/>
            <person name="Emerson J.B."/>
            <person name="Anantharaman K."/>
            <person name="Thomas B.C."/>
            <person name="Malmstrom R."/>
            <person name="Stieglmeier M."/>
            <person name="Klingl A."/>
            <person name="Woyke T."/>
            <person name="Ryan C.M."/>
            <person name="Banfield J.F."/>
        </authorList>
    </citation>
    <scope>NUCLEOTIDE SEQUENCE [LARGE SCALE GENOMIC DNA]</scope>
    <source>
        <strain evidence="4">CG11_big_fil_rev_8_21_14_0_20_35_14</strain>
    </source>
</reference>
<keyword evidence="2" id="KW-0812">Transmembrane</keyword>
<protein>
    <recommendedName>
        <fullName evidence="3">Bacterial sugar transferase domain-containing protein</fullName>
    </recommendedName>
</protein>
<keyword evidence="2" id="KW-1133">Transmembrane helix</keyword>
<dbReference type="PANTHER" id="PTHR30576">
    <property type="entry name" value="COLANIC BIOSYNTHESIS UDP-GLUCOSE LIPID CARRIER TRANSFERASE"/>
    <property type="match status" value="1"/>
</dbReference>
<evidence type="ECO:0000256" key="1">
    <source>
        <dbReference type="ARBA" id="ARBA00006464"/>
    </source>
</evidence>
<comment type="similarity">
    <text evidence="1">Belongs to the bacterial sugar transferase family.</text>
</comment>
<dbReference type="AlphaFoldDB" id="A0A2H0NAG9"/>
<name>A0A2H0NAG9_9BACT</name>
<dbReference type="PANTHER" id="PTHR30576:SF10">
    <property type="entry name" value="SLL5057 PROTEIN"/>
    <property type="match status" value="1"/>
</dbReference>
<feature type="domain" description="Bacterial sugar transferase" evidence="3">
    <location>
        <begin position="7"/>
        <end position="195"/>
    </location>
</feature>
<evidence type="ECO:0000256" key="2">
    <source>
        <dbReference type="SAM" id="Phobius"/>
    </source>
</evidence>
<accession>A0A2H0NAG9</accession>
<gene>
    <name evidence="4" type="ORF">COV57_00730</name>
</gene>
<dbReference type="GO" id="GO:0016780">
    <property type="term" value="F:phosphotransferase activity, for other substituted phosphate groups"/>
    <property type="evidence" value="ECO:0007669"/>
    <property type="project" value="TreeGrafter"/>
</dbReference>
<dbReference type="EMBL" id="PCWO01000010">
    <property type="protein sequence ID" value="PIR05125.1"/>
    <property type="molecule type" value="Genomic_DNA"/>
</dbReference>
<organism evidence="4 5">
    <name type="scientific">Candidatus Liptonbacteria bacterium CG11_big_fil_rev_8_21_14_0_20_35_14</name>
    <dbReference type="NCBI Taxonomy" id="1974634"/>
    <lineage>
        <taxon>Bacteria</taxon>
        <taxon>Candidatus Liptoniibacteriota</taxon>
    </lineage>
</organism>
<keyword evidence="2" id="KW-0472">Membrane</keyword>
<proteinExistence type="inferred from homology"/>
<sequence>MIYLVVKRFLDISISIIGLVFLILLLPFVFILIKSLGGFGPLFYKARRVSMGKIFYIYKFRTMKNGASELKKDLSHLNERDDGPFFKISLDPRVTVAGKILRKFWIDELPQLYNVLKGEISLVGPRPYEPEEIEKYPKDYKFLKYEKAGITGLSQINGSSNLPFKKVLEYDSYYAKHKSLKLDLYILCRTFLLIFNPSGV</sequence>
<dbReference type="InterPro" id="IPR003362">
    <property type="entry name" value="Bact_transf"/>
</dbReference>
<comment type="caution">
    <text evidence="4">The sequence shown here is derived from an EMBL/GenBank/DDBJ whole genome shotgun (WGS) entry which is preliminary data.</text>
</comment>